<dbReference type="CDD" id="cd00293">
    <property type="entry name" value="USP-like"/>
    <property type="match status" value="2"/>
</dbReference>
<accession>A0ABS7ADH5</accession>
<dbReference type="Pfam" id="PF00582">
    <property type="entry name" value="Usp"/>
    <property type="match status" value="2"/>
</dbReference>
<comment type="caution">
    <text evidence="5">The sequence shown here is derived from an EMBL/GenBank/DDBJ whole genome shotgun (WGS) entry which is preliminary data.</text>
</comment>
<name>A0ABS7ADH5_9PROT</name>
<evidence type="ECO:0000256" key="1">
    <source>
        <dbReference type="ARBA" id="ARBA00008791"/>
    </source>
</evidence>
<dbReference type="InterPro" id="IPR014729">
    <property type="entry name" value="Rossmann-like_a/b/a_fold"/>
</dbReference>
<organism evidence="5 6">
    <name type="scientific">Roseomonas alba</name>
    <dbReference type="NCBI Taxonomy" id="2846776"/>
    <lineage>
        <taxon>Bacteria</taxon>
        <taxon>Pseudomonadati</taxon>
        <taxon>Pseudomonadota</taxon>
        <taxon>Alphaproteobacteria</taxon>
        <taxon>Acetobacterales</taxon>
        <taxon>Roseomonadaceae</taxon>
        <taxon>Roseomonas</taxon>
    </lineage>
</organism>
<reference evidence="5 6" key="1">
    <citation type="submission" date="2021-07" db="EMBL/GenBank/DDBJ databases">
        <authorList>
            <person name="So Y."/>
        </authorList>
    </citation>
    <scope>NUCLEOTIDE SEQUENCE [LARGE SCALE GENOMIC DNA]</scope>
    <source>
        <strain evidence="5 6">HJA6</strain>
    </source>
</reference>
<proteinExistence type="inferred from homology"/>
<protein>
    <submittedName>
        <fullName evidence="5">Universal stress protein</fullName>
    </submittedName>
</protein>
<keyword evidence="3" id="KW-0067">ATP-binding</keyword>
<evidence type="ECO:0000259" key="4">
    <source>
        <dbReference type="Pfam" id="PF00582"/>
    </source>
</evidence>
<dbReference type="Gene3D" id="3.40.50.620">
    <property type="entry name" value="HUPs"/>
    <property type="match status" value="2"/>
</dbReference>
<dbReference type="PANTHER" id="PTHR46268:SF27">
    <property type="entry name" value="UNIVERSAL STRESS PROTEIN RV2623"/>
    <property type="match status" value="1"/>
</dbReference>
<sequence length="299" mass="31448">MSDSVGNVDPGTALRRIVAGTDLSSRADRALRRAALVAAAAGAELLVLHAVDDDQPRHVVEAERREASPILREQVAALGQASAHPVLPLIEEGDPFEAILRAAETWEAELIVLGEHRRRPLRDIFAGTTVERVMRHGCRPVLMVNRAPAGPYRHVLAATDLSEHAARALRAAVRLGLLDQARLTLLHVFEPPGLGALALADVPAAAVAAHEADSAREAAAALAGFVAALGLPYRPEQRVVAGRAATVVKQAVEHSRPDLLVIGTAGASLLRRAVLGSVAAEVLAAVRCDALAVPPETPR</sequence>
<evidence type="ECO:0000256" key="2">
    <source>
        <dbReference type="ARBA" id="ARBA00022741"/>
    </source>
</evidence>
<feature type="domain" description="UspA" evidence="4">
    <location>
        <begin position="152"/>
        <end position="294"/>
    </location>
</feature>
<dbReference type="InterPro" id="IPR006016">
    <property type="entry name" value="UspA"/>
</dbReference>
<dbReference type="PANTHER" id="PTHR46268">
    <property type="entry name" value="STRESS RESPONSE PROTEIN NHAX"/>
    <property type="match status" value="1"/>
</dbReference>
<comment type="similarity">
    <text evidence="1">Belongs to the universal stress protein A family.</text>
</comment>
<dbReference type="Proteomes" id="UP001196565">
    <property type="component" value="Unassembled WGS sequence"/>
</dbReference>
<evidence type="ECO:0000256" key="3">
    <source>
        <dbReference type="ARBA" id="ARBA00022840"/>
    </source>
</evidence>
<dbReference type="EMBL" id="JAHYBZ010000007">
    <property type="protein sequence ID" value="MBW6400346.1"/>
    <property type="molecule type" value="Genomic_DNA"/>
</dbReference>
<dbReference type="InterPro" id="IPR006015">
    <property type="entry name" value="Universal_stress_UspA"/>
</dbReference>
<dbReference type="SUPFAM" id="SSF52402">
    <property type="entry name" value="Adenine nucleotide alpha hydrolases-like"/>
    <property type="match status" value="2"/>
</dbReference>
<dbReference type="PRINTS" id="PR01438">
    <property type="entry name" value="UNVRSLSTRESS"/>
</dbReference>
<keyword evidence="6" id="KW-1185">Reference proteome</keyword>
<feature type="domain" description="UspA" evidence="4">
    <location>
        <begin position="15"/>
        <end position="144"/>
    </location>
</feature>
<evidence type="ECO:0000313" key="5">
    <source>
        <dbReference type="EMBL" id="MBW6400346.1"/>
    </source>
</evidence>
<gene>
    <name evidence="5" type="ORF">KPL78_20975</name>
</gene>
<keyword evidence="2" id="KW-0547">Nucleotide-binding</keyword>
<dbReference type="RefSeq" id="WP_219764926.1">
    <property type="nucleotide sequence ID" value="NZ_JAHYBZ010000007.1"/>
</dbReference>
<evidence type="ECO:0000313" key="6">
    <source>
        <dbReference type="Proteomes" id="UP001196565"/>
    </source>
</evidence>